<proteinExistence type="predicted"/>
<dbReference type="SUPFAM" id="SSF56655">
    <property type="entry name" value="Carbohydrate phosphatase"/>
    <property type="match status" value="1"/>
</dbReference>
<dbReference type="EMBL" id="JAVFJF020000028">
    <property type="protein sequence ID" value="MEJ8675782.1"/>
    <property type="molecule type" value="Genomic_DNA"/>
</dbReference>
<dbReference type="Pfam" id="PF00459">
    <property type="entry name" value="Inositol_P"/>
    <property type="match status" value="1"/>
</dbReference>
<protein>
    <submittedName>
        <fullName evidence="1">3'(2'),5'-bisphosphate nucleotidase CysQ</fullName>
        <ecNumber evidence="1">3.1.3.7</ecNumber>
    </submittedName>
</protein>
<dbReference type="CDD" id="cd01638">
    <property type="entry name" value="CysQ"/>
    <property type="match status" value="1"/>
</dbReference>
<reference evidence="1 2" key="1">
    <citation type="submission" date="2023-12" db="EMBL/GenBank/DDBJ databases">
        <title>Evaluation and characterization of a potential secondary metabolite violacein from indigenous Chromobacterium amazonense SAM215.</title>
        <authorList>
            <person name="Tarafdar M.R."/>
            <person name="Abedin S.M."/>
            <person name="Atiqua A."/>
            <person name="Saha A."/>
            <person name="Khan S.N."/>
        </authorList>
    </citation>
    <scope>NUCLEOTIDE SEQUENCE [LARGE SCALE GENOMIC DNA]</scope>
    <source>
        <strain evidence="1 2">SAM215</strain>
    </source>
</reference>
<keyword evidence="1" id="KW-0378">Hydrolase</keyword>
<dbReference type="RefSeq" id="WP_307912317.1">
    <property type="nucleotide sequence ID" value="NZ_JAVFJF020000028.1"/>
</dbReference>
<dbReference type="GO" id="GO:0008441">
    <property type="term" value="F:3'(2'),5'-bisphosphate nucleotidase activity"/>
    <property type="evidence" value="ECO:0007669"/>
    <property type="project" value="UniProtKB-EC"/>
</dbReference>
<gene>
    <name evidence="1" type="ORF">QCL97_013675</name>
</gene>
<keyword evidence="2" id="KW-1185">Reference proteome</keyword>
<dbReference type="PANTHER" id="PTHR43028:SF5">
    <property type="entry name" value="3'(2'),5'-BISPHOSPHATE NUCLEOTIDASE 1"/>
    <property type="match status" value="1"/>
</dbReference>
<organism evidence="1 2">
    <name type="scientific">Chromobacterium amazonense</name>
    <dbReference type="NCBI Taxonomy" id="1382803"/>
    <lineage>
        <taxon>Bacteria</taxon>
        <taxon>Pseudomonadati</taxon>
        <taxon>Pseudomonadota</taxon>
        <taxon>Betaproteobacteria</taxon>
        <taxon>Neisseriales</taxon>
        <taxon>Chromobacteriaceae</taxon>
        <taxon>Chromobacterium</taxon>
    </lineage>
</organism>
<dbReference type="InterPro" id="IPR000760">
    <property type="entry name" value="Inositol_monophosphatase-like"/>
</dbReference>
<evidence type="ECO:0000313" key="2">
    <source>
        <dbReference type="Proteomes" id="UP001224516"/>
    </source>
</evidence>
<dbReference type="PANTHER" id="PTHR43028">
    <property type="entry name" value="3'(2'),5'-BISPHOSPHATE NUCLEOTIDASE 1"/>
    <property type="match status" value="1"/>
</dbReference>
<dbReference type="EC" id="3.1.3.7" evidence="1"/>
<sequence>MPDDHKLTAITAAHAAELLNHLRHGSVNDTQQLGALADANANELILDLLQAARPEDGFLSEESAPDPSRLSKHRVWIIDPLDGTREYCERGRDDWAVHVALTEGGVPTACAVALPASHLLYSTAAPPKLAPAPSGKLKILVSRSRPPELAARVAARLDAELVPMGSAGAKAMAVLRGEAHAYLHSGGMNEWDTCAPVGVALAAGLHASRIDGSPCVFNQADISMPDLLICRPELAQTLLAAIAAEQ</sequence>
<dbReference type="PRINTS" id="PR00377">
    <property type="entry name" value="IMPHPHTASES"/>
</dbReference>
<dbReference type="Proteomes" id="UP001224516">
    <property type="component" value="Unassembled WGS sequence"/>
</dbReference>
<comment type="caution">
    <text evidence="1">The sequence shown here is derived from an EMBL/GenBank/DDBJ whole genome shotgun (WGS) entry which is preliminary data.</text>
</comment>
<accession>A0ABU8V3R7</accession>
<name>A0ABU8V3R7_9NEIS</name>
<dbReference type="Gene3D" id="3.30.540.10">
    <property type="entry name" value="Fructose-1,6-Bisphosphatase, subunit A, domain 1"/>
    <property type="match status" value="1"/>
</dbReference>
<evidence type="ECO:0000313" key="1">
    <source>
        <dbReference type="EMBL" id="MEJ8675782.1"/>
    </source>
</evidence>
<dbReference type="InterPro" id="IPR050725">
    <property type="entry name" value="CysQ/Inositol_MonoPase"/>
</dbReference>
<dbReference type="Gene3D" id="3.40.190.80">
    <property type="match status" value="1"/>
</dbReference>